<evidence type="ECO:0000259" key="3">
    <source>
        <dbReference type="Pfam" id="PF00685"/>
    </source>
</evidence>
<evidence type="ECO:0000313" key="4">
    <source>
        <dbReference type="EMBL" id="KUK76879.1"/>
    </source>
</evidence>
<dbReference type="GO" id="GO:0008146">
    <property type="term" value="F:sulfotransferase activity"/>
    <property type="evidence" value="ECO:0007669"/>
    <property type="project" value="InterPro"/>
</dbReference>
<reference evidence="5" key="1">
    <citation type="journal article" date="2015" name="MBio">
        <title>Genome-Resolved Metagenomic Analysis Reveals Roles for Candidate Phyla and Other Microbial Community Members in Biogeochemical Transformations in Oil Reservoirs.</title>
        <authorList>
            <person name="Hu P."/>
            <person name="Tom L."/>
            <person name="Singh A."/>
            <person name="Thomas B.C."/>
            <person name="Baker B.J."/>
            <person name="Piceno Y.M."/>
            <person name="Andersen G.L."/>
            <person name="Banfield J.F."/>
        </authorList>
    </citation>
    <scope>NUCLEOTIDE SEQUENCE [LARGE SCALE GENOMIC DNA]</scope>
</reference>
<comment type="caution">
    <text evidence="4">The sequence shown here is derived from an EMBL/GenBank/DDBJ whole genome shotgun (WGS) entry which is preliminary data.</text>
</comment>
<keyword evidence="1 4" id="KW-0808">Transferase</keyword>
<gene>
    <name evidence="4" type="ORF">XD93_0672</name>
</gene>
<dbReference type="AlphaFoldDB" id="A0A101HHA8"/>
<proteinExistence type="predicted"/>
<dbReference type="PANTHER" id="PTHR10605">
    <property type="entry name" value="HEPARAN SULFATE SULFOTRANSFERASE"/>
    <property type="match status" value="1"/>
</dbReference>
<feature type="domain" description="Sulfotransferase" evidence="3">
    <location>
        <begin position="5"/>
        <end position="210"/>
    </location>
</feature>
<evidence type="ECO:0000313" key="5">
    <source>
        <dbReference type="Proteomes" id="UP000053904"/>
    </source>
</evidence>
<dbReference type="InterPro" id="IPR037359">
    <property type="entry name" value="NST/OST"/>
</dbReference>
<name>A0A101HHA8_9BACT</name>
<organism evidence="4 5">
    <name type="scientific">candidate division WS6 bacterium 34_10</name>
    <dbReference type="NCBI Taxonomy" id="1641389"/>
    <lineage>
        <taxon>Bacteria</taxon>
        <taxon>Candidatus Dojkabacteria</taxon>
    </lineage>
</organism>
<evidence type="ECO:0000256" key="2">
    <source>
        <dbReference type="ARBA" id="ARBA00023180"/>
    </source>
</evidence>
<protein>
    <submittedName>
        <fullName evidence="4">Sulfotransferase</fullName>
    </submittedName>
</protein>
<evidence type="ECO:0000256" key="1">
    <source>
        <dbReference type="ARBA" id="ARBA00022679"/>
    </source>
</evidence>
<accession>A0A101HHA8</accession>
<dbReference type="PANTHER" id="PTHR10605:SF56">
    <property type="entry name" value="BIFUNCTIONAL HEPARAN SULFATE N-DEACETYLASE_N-SULFOTRANSFERASE"/>
    <property type="match status" value="1"/>
</dbReference>
<dbReference type="InterPro" id="IPR000863">
    <property type="entry name" value="Sulfotransferase_dom"/>
</dbReference>
<keyword evidence="2" id="KW-0325">Glycoprotein</keyword>
<dbReference type="InterPro" id="IPR027417">
    <property type="entry name" value="P-loop_NTPase"/>
</dbReference>
<dbReference type="Pfam" id="PF00685">
    <property type="entry name" value="Sulfotransfer_1"/>
    <property type="match status" value="1"/>
</dbReference>
<dbReference type="SUPFAM" id="SSF52540">
    <property type="entry name" value="P-loop containing nucleoside triphosphate hydrolases"/>
    <property type="match status" value="1"/>
</dbReference>
<sequence length="317" mass="37933">MKKVDFFLAGNLKSGTTTFYGLLKQHPEIYVPDYKEPKFFCTDFHRESDEYHGKQVNYPIRTLDKYHQLYENAKEDQILGDCSPHHTYSKEAAKNIYEYNSEAKIIIFLREPVSFLRSLHFDSLHALNETEEDFLKALELEEMRKERKQIPEKISTPSYLYYSEWVKYKEQIKRYVDLFGNDKVKIVFLKQIIQDQAKVYKEILKFLEVKDTEFVPDFDVTKNQSKTLRFGGLFNRLKHSFVWDIITKLVPVKFYSLLNSFFEKFFFKKVSKPEISKDVLRKIKKSLLDEVKELNSYLNRKGLIDFDLVNFWGYDEL</sequence>
<dbReference type="Proteomes" id="UP000053904">
    <property type="component" value="Unassembled WGS sequence"/>
</dbReference>
<dbReference type="Gene3D" id="3.40.50.300">
    <property type="entry name" value="P-loop containing nucleotide triphosphate hydrolases"/>
    <property type="match status" value="1"/>
</dbReference>
<dbReference type="EMBL" id="LGGO01000091">
    <property type="protein sequence ID" value="KUK76879.1"/>
    <property type="molecule type" value="Genomic_DNA"/>
</dbReference>